<proteinExistence type="predicted"/>
<dbReference type="Proteomes" id="UP001500736">
    <property type="component" value="Unassembled WGS sequence"/>
</dbReference>
<sequence length="110" mass="13030">MQQTKRHIFIKLSALLLVLGLFAPEAEKFAHAFNHHKHEVCHGESETHLHTLDVDCSFYKFKLNNSYTLPEFNFEIPEIRDNHEIIVSQYFFLSDYQRLHFSLRGPPLFV</sequence>
<organism evidence="2 3">
    <name type="scientific">Gaetbulibacter jejuensis</name>
    <dbReference type="NCBI Taxonomy" id="584607"/>
    <lineage>
        <taxon>Bacteria</taxon>
        <taxon>Pseudomonadati</taxon>
        <taxon>Bacteroidota</taxon>
        <taxon>Flavobacteriia</taxon>
        <taxon>Flavobacteriales</taxon>
        <taxon>Flavobacteriaceae</taxon>
        <taxon>Gaetbulibacter</taxon>
    </lineage>
</organism>
<keyword evidence="1" id="KW-0732">Signal</keyword>
<feature type="signal peptide" evidence="1">
    <location>
        <begin position="1"/>
        <end position="23"/>
    </location>
</feature>
<keyword evidence="3" id="KW-1185">Reference proteome</keyword>
<dbReference type="EMBL" id="BAAAGF010000003">
    <property type="protein sequence ID" value="GAA0745823.1"/>
    <property type="molecule type" value="Genomic_DNA"/>
</dbReference>
<evidence type="ECO:0000313" key="3">
    <source>
        <dbReference type="Proteomes" id="UP001500736"/>
    </source>
</evidence>
<protein>
    <submittedName>
        <fullName evidence="2">Uncharacterized protein</fullName>
    </submittedName>
</protein>
<accession>A0ABP3V070</accession>
<reference evidence="3" key="1">
    <citation type="journal article" date="2019" name="Int. J. Syst. Evol. Microbiol.">
        <title>The Global Catalogue of Microorganisms (GCM) 10K type strain sequencing project: providing services to taxonomists for standard genome sequencing and annotation.</title>
        <authorList>
            <consortium name="The Broad Institute Genomics Platform"/>
            <consortium name="The Broad Institute Genome Sequencing Center for Infectious Disease"/>
            <person name="Wu L."/>
            <person name="Ma J."/>
        </authorList>
    </citation>
    <scope>NUCLEOTIDE SEQUENCE [LARGE SCALE GENOMIC DNA]</scope>
    <source>
        <strain evidence="3">JCM 15976</strain>
    </source>
</reference>
<dbReference type="RefSeq" id="WP_131506807.1">
    <property type="nucleotide sequence ID" value="NZ_BAAAGF010000003.1"/>
</dbReference>
<gene>
    <name evidence="2" type="ORF">GCM10009431_21330</name>
</gene>
<comment type="caution">
    <text evidence="2">The sequence shown here is derived from an EMBL/GenBank/DDBJ whole genome shotgun (WGS) entry which is preliminary data.</text>
</comment>
<evidence type="ECO:0000313" key="2">
    <source>
        <dbReference type="EMBL" id="GAA0745823.1"/>
    </source>
</evidence>
<feature type="chain" id="PRO_5045909844" evidence="1">
    <location>
        <begin position="24"/>
        <end position="110"/>
    </location>
</feature>
<name>A0ABP3V070_9FLAO</name>
<evidence type="ECO:0000256" key="1">
    <source>
        <dbReference type="SAM" id="SignalP"/>
    </source>
</evidence>